<evidence type="ECO:0000256" key="2">
    <source>
        <dbReference type="SAM" id="SignalP"/>
    </source>
</evidence>
<accession>A0A2P8E6W7</accession>
<reference evidence="3 4" key="1">
    <citation type="submission" date="2018-03" db="EMBL/GenBank/DDBJ databases">
        <title>Genomic Encyclopedia of Archaeal and Bacterial Type Strains, Phase II (KMG-II): from individual species to whole genera.</title>
        <authorList>
            <person name="Goeker M."/>
        </authorList>
    </citation>
    <scope>NUCLEOTIDE SEQUENCE [LARGE SCALE GENOMIC DNA]</scope>
    <source>
        <strain evidence="3 4">DSM 45211</strain>
    </source>
</reference>
<name>A0A2P8E6W7_9ACTN</name>
<dbReference type="AlphaFoldDB" id="A0A2P8E6W7"/>
<gene>
    <name evidence="3" type="ORF">CLV30_10441</name>
</gene>
<comment type="caution">
    <text evidence="3">The sequence shown here is derived from an EMBL/GenBank/DDBJ whole genome shotgun (WGS) entry which is preliminary data.</text>
</comment>
<evidence type="ECO:0000256" key="1">
    <source>
        <dbReference type="SAM" id="MobiDB-lite"/>
    </source>
</evidence>
<dbReference type="OrthoDB" id="5146724at2"/>
<feature type="signal peptide" evidence="2">
    <location>
        <begin position="1"/>
        <end position="20"/>
    </location>
</feature>
<keyword evidence="4" id="KW-1185">Reference proteome</keyword>
<feature type="chain" id="PRO_5039164585" evidence="2">
    <location>
        <begin position="21"/>
        <end position="209"/>
    </location>
</feature>
<dbReference type="RefSeq" id="WP_106536452.1">
    <property type="nucleotide sequence ID" value="NZ_ML142899.1"/>
</dbReference>
<organism evidence="3 4">
    <name type="scientific">Haloactinopolyspora alba</name>
    <dbReference type="NCBI Taxonomy" id="648780"/>
    <lineage>
        <taxon>Bacteria</taxon>
        <taxon>Bacillati</taxon>
        <taxon>Actinomycetota</taxon>
        <taxon>Actinomycetes</taxon>
        <taxon>Jiangellales</taxon>
        <taxon>Jiangellaceae</taxon>
        <taxon>Haloactinopolyspora</taxon>
    </lineage>
</organism>
<evidence type="ECO:0000313" key="3">
    <source>
        <dbReference type="EMBL" id="PSL05178.1"/>
    </source>
</evidence>
<evidence type="ECO:0000313" key="4">
    <source>
        <dbReference type="Proteomes" id="UP000243528"/>
    </source>
</evidence>
<feature type="region of interest" description="Disordered" evidence="1">
    <location>
        <begin position="29"/>
        <end position="52"/>
    </location>
</feature>
<keyword evidence="2" id="KW-0732">Signal</keyword>
<sequence>MPLTSIIVHGIAATIALAGAAGATAVPAVSSTATPGADGRTPDVGSHHENTSGLVTACDPFREVPPRAQSRTVDGFRLGWLPPGLGPTVSDFEYEWGGVAFTTRVWESGSDHSGWDVDMQVSVLRGDRLHDAAGMHAFLAEYHERDPETWARTEFDHRGRPGFRTDSEVFWLARPGVVVSVDLDRYRFPEPAVARTACGVSEASGAQVG</sequence>
<protein>
    <submittedName>
        <fullName evidence="3">Uncharacterized protein</fullName>
    </submittedName>
</protein>
<proteinExistence type="predicted"/>
<dbReference type="Proteomes" id="UP000243528">
    <property type="component" value="Unassembled WGS sequence"/>
</dbReference>
<dbReference type="EMBL" id="PYGE01000004">
    <property type="protein sequence ID" value="PSL05178.1"/>
    <property type="molecule type" value="Genomic_DNA"/>
</dbReference>